<dbReference type="EC" id="1.1.1.169" evidence="3 10"/>
<dbReference type="NCBIfam" id="NF004311">
    <property type="entry name" value="PRK05708.1"/>
    <property type="match status" value="1"/>
</dbReference>
<dbReference type="Pfam" id="PF02558">
    <property type="entry name" value="ApbA"/>
    <property type="match status" value="1"/>
</dbReference>
<dbReference type="UniPathway" id="UPA00028">
    <property type="reaction ID" value="UER00004"/>
</dbReference>
<comment type="pathway">
    <text evidence="1 10">Cofactor biosynthesis; (R)-pantothenate biosynthesis; (R)-pantoate from 3-methyl-2-oxobutanoate: step 2/2.</text>
</comment>
<dbReference type="Gene3D" id="1.10.1040.10">
    <property type="entry name" value="N-(1-d-carboxylethyl)-l-norvaline Dehydrogenase, domain 2"/>
    <property type="match status" value="1"/>
</dbReference>
<evidence type="ECO:0000313" key="14">
    <source>
        <dbReference type="Proteomes" id="UP000184000"/>
    </source>
</evidence>
<dbReference type="RefSeq" id="WP_073302622.1">
    <property type="nucleotide sequence ID" value="NZ_FQXA01000006.1"/>
</dbReference>
<keyword evidence="5 10" id="KW-0566">Pantothenate biosynthesis</keyword>
<evidence type="ECO:0000256" key="8">
    <source>
        <dbReference type="ARBA" id="ARBA00032024"/>
    </source>
</evidence>
<comment type="function">
    <text evidence="10">Catalyzes the NADPH-dependent reduction of ketopantoate into pantoic acid.</text>
</comment>
<dbReference type="Pfam" id="PF08546">
    <property type="entry name" value="ApbA_C"/>
    <property type="match status" value="1"/>
</dbReference>
<dbReference type="NCBIfam" id="TIGR00745">
    <property type="entry name" value="apbA_panE"/>
    <property type="match status" value="1"/>
</dbReference>
<dbReference type="GO" id="GO:0015940">
    <property type="term" value="P:pantothenate biosynthetic process"/>
    <property type="evidence" value="ECO:0007669"/>
    <property type="project" value="UniProtKB-UniPathway"/>
</dbReference>
<reference evidence="13 14" key="1">
    <citation type="submission" date="2016-11" db="EMBL/GenBank/DDBJ databases">
        <authorList>
            <person name="Jaros S."/>
            <person name="Januszkiewicz K."/>
            <person name="Wedrychowicz H."/>
        </authorList>
    </citation>
    <scope>NUCLEOTIDE SEQUENCE [LARGE SCALE GENOMIC DNA]</scope>
    <source>
        <strain evidence="13 14">DSM 18231</strain>
    </source>
</reference>
<evidence type="ECO:0000256" key="5">
    <source>
        <dbReference type="ARBA" id="ARBA00022655"/>
    </source>
</evidence>
<dbReference type="SUPFAM" id="SSF48179">
    <property type="entry name" value="6-phosphogluconate dehydrogenase C-terminal domain-like"/>
    <property type="match status" value="1"/>
</dbReference>
<dbReference type="InterPro" id="IPR013752">
    <property type="entry name" value="KPA_reductase"/>
</dbReference>
<evidence type="ECO:0000256" key="3">
    <source>
        <dbReference type="ARBA" id="ARBA00013014"/>
    </source>
</evidence>
<feature type="domain" description="Ketopantoate reductase C-terminal" evidence="12">
    <location>
        <begin position="176"/>
        <end position="294"/>
    </location>
</feature>
<dbReference type="InterPro" id="IPR013328">
    <property type="entry name" value="6PGD_dom2"/>
</dbReference>
<proteinExistence type="inferred from homology"/>
<dbReference type="SUPFAM" id="SSF51735">
    <property type="entry name" value="NAD(P)-binding Rossmann-fold domains"/>
    <property type="match status" value="1"/>
</dbReference>
<evidence type="ECO:0000313" key="13">
    <source>
        <dbReference type="EMBL" id="SHH40742.1"/>
    </source>
</evidence>
<evidence type="ECO:0000256" key="4">
    <source>
        <dbReference type="ARBA" id="ARBA00019465"/>
    </source>
</evidence>
<dbReference type="AlphaFoldDB" id="A0A1M5SQE7"/>
<name>A0A1M5SQE7_9GAMM</name>
<comment type="catalytic activity">
    <reaction evidence="9 10">
        <text>(R)-pantoate + NADP(+) = 2-dehydropantoate + NADPH + H(+)</text>
        <dbReference type="Rhea" id="RHEA:16233"/>
        <dbReference type="ChEBI" id="CHEBI:11561"/>
        <dbReference type="ChEBI" id="CHEBI:15378"/>
        <dbReference type="ChEBI" id="CHEBI:15980"/>
        <dbReference type="ChEBI" id="CHEBI:57783"/>
        <dbReference type="ChEBI" id="CHEBI:58349"/>
        <dbReference type="EC" id="1.1.1.169"/>
    </reaction>
</comment>
<dbReference type="EMBL" id="FQXA01000006">
    <property type="protein sequence ID" value="SHH40742.1"/>
    <property type="molecule type" value="Genomic_DNA"/>
</dbReference>
<dbReference type="PANTHER" id="PTHR43765">
    <property type="entry name" value="2-DEHYDROPANTOATE 2-REDUCTASE-RELATED"/>
    <property type="match status" value="1"/>
</dbReference>
<evidence type="ECO:0000256" key="9">
    <source>
        <dbReference type="ARBA" id="ARBA00048793"/>
    </source>
</evidence>
<sequence length="305" mass="33524">MTAAWHVLGAGSLGGLWATRLFRAGVPLHLVLRNPQRLAEYRGAGGLTLIENGASRLYPIPAELPEAKAPIERLLVACKAYDAQAAVAEVAPRLAKDSEILLLQNGLGSQQAIVARWPDSRCIFISSTEGAYRQADFRIVHAGRGQNWLGDPLKRQAPPWLADLDMADIPYSWADDIMDKLWRKLAINCAINPLSVLNDCRNGELLNHPEPLRRLCCELSEVLRACDQPGAADGLEAEVLRIIEATAQNYSSMHQDVQSGRRTEVGFLLGQACRAARQHGLATPELDELLDRLQTLLRRHGLPAD</sequence>
<comment type="similarity">
    <text evidence="2 10">Belongs to the ketopantoate reductase family.</text>
</comment>
<feature type="domain" description="Ketopantoate reductase N-terminal" evidence="11">
    <location>
        <begin position="5"/>
        <end position="151"/>
    </location>
</feature>
<dbReference type="GeneID" id="98639220"/>
<evidence type="ECO:0000256" key="10">
    <source>
        <dbReference type="RuleBase" id="RU362068"/>
    </source>
</evidence>
<accession>A0A1M5SQE7</accession>
<evidence type="ECO:0000256" key="6">
    <source>
        <dbReference type="ARBA" id="ARBA00022857"/>
    </source>
</evidence>
<dbReference type="InterPro" id="IPR050838">
    <property type="entry name" value="Ketopantoate_reductase"/>
</dbReference>
<dbReference type="GO" id="GO:0050661">
    <property type="term" value="F:NADP binding"/>
    <property type="evidence" value="ECO:0007669"/>
    <property type="project" value="TreeGrafter"/>
</dbReference>
<dbReference type="InterPro" id="IPR036291">
    <property type="entry name" value="NAD(P)-bd_dom_sf"/>
</dbReference>
<evidence type="ECO:0000259" key="11">
    <source>
        <dbReference type="Pfam" id="PF02558"/>
    </source>
</evidence>
<dbReference type="GO" id="GO:0008677">
    <property type="term" value="F:2-dehydropantoate 2-reductase activity"/>
    <property type="evidence" value="ECO:0007669"/>
    <property type="project" value="UniProtKB-EC"/>
</dbReference>
<evidence type="ECO:0000256" key="7">
    <source>
        <dbReference type="ARBA" id="ARBA00023002"/>
    </source>
</evidence>
<dbReference type="Gene3D" id="3.40.50.720">
    <property type="entry name" value="NAD(P)-binding Rossmann-like Domain"/>
    <property type="match status" value="1"/>
</dbReference>
<dbReference type="InterPro" id="IPR008927">
    <property type="entry name" value="6-PGluconate_DH-like_C_sf"/>
</dbReference>
<dbReference type="Proteomes" id="UP000184000">
    <property type="component" value="Unassembled WGS sequence"/>
</dbReference>
<evidence type="ECO:0000256" key="1">
    <source>
        <dbReference type="ARBA" id="ARBA00004994"/>
    </source>
</evidence>
<keyword evidence="6 10" id="KW-0521">NADP</keyword>
<evidence type="ECO:0000259" key="12">
    <source>
        <dbReference type="Pfam" id="PF08546"/>
    </source>
</evidence>
<dbReference type="GO" id="GO:0005737">
    <property type="term" value="C:cytoplasm"/>
    <property type="evidence" value="ECO:0007669"/>
    <property type="project" value="TreeGrafter"/>
</dbReference>
<organism evidence="13 14">
    <name type="scientific">Stutzerimonas xanthomarina DSM 18231</name>
    <dbReference type="NCBI Taxonomy" id="1403346"/>
    <lineage>
        <taxon>Bacteria</taxon>
        <taxon>Pseudomonadati</taxon>
        <taxon>Pseudomonadota</taxon>
        <taxon>Gammaproteobacteria</taxon>
        <taxon>Pseudomonadales</taxon>
        <taxon>Pseudomonadaceae</taxon>
        <taxon>Stutzerimonas</taxon>
    </lineage>
</organism>
<protein>
    <recommendedName>
        <fullName evidence="4 10">2-dehydropantoate 2-reductase</fullName>
        <ecNumber evidence="3 10">1.1.1.169</ecNumber>
    </recommendedName>
    <alternativeName>
        <fullName evidence="8 10">Ketopantoate reductase</fullName>
    </alternativeName>
</protein>
<keyword evidence="7 10" id="KW-0560">Oxidoreductase</keyword>
<dbReference type="PANTHER" id="PTHR43765:SF2">
    <property type="entry name" value="2-DEHYDROPANTOATE 2-REDUCTASE"/>
    <property type="match status" value="1"/>
</dbReference>
<gene>
    <name evidence="13" type="ORF">SAMN02744645_3625</name>
</gene>
<evidence type="ECO:0000256" key="2">
    <source>
        <dbReference type="ARBA" id="ARBA00007870"/>
    </source>
</evidence>
<dbReference type="InterPro" id="IPR003710">
    <property type="entry name" value="ApbA"/>
</dbReference>
<dbReference type="InterPro" id="IPR013332">
    <property type="entry name" value="KPR_N"/>
</dbReference>